<dbReference type="EMBL" id="CP009268">
    <property type="protein sequence ID" value="AJA53435.1"/>
    <property type="molecule type" value="Genomic_DNA"/>
</dbReference>
<keyword evidence="4 14" id="KW-0812">Transmembrane</keyword>
<evidence type="ECO:0000256" key="10">
    <source>
        <dbReference type="ARBA" id="ARBA00022989"/>
    </source>
</evidence>
<dbReference type="InterPro" id="IPR027256">
    <property type="entry name" value="P-typ_ATPase_IB"/>
</dbReference>
<reference evidence="17 18" key="3">
    <citation type="journal article" name="Genome Announc.">
        <title>Improved Draft Genome Sequence of Clostridium pasteurianum Strain ATCC 6013 (DSM 525) Using a Hybrid Next-Generation Sequencing Approach.</title>
        <authorList>
            <person name="Pyne M.E."/>
            <person name="Utturkar S."/>
            <person name="Brown S.D."/>
            <person name="Moo-Young M."/>
            <person name="Chung D.A."/>
            <person name="Chou C.P."/>
        </authorList>
    </citation>
    <scope>NUCLEOTIDE SEQUENCE [LARGE SCALE GENOMIC DNA]</scope>
    <source>
        <strain evidence="17 18">ATCC 6013</strain>
    </source>
</reference>
<dbReference type="Pfam" id="PF00403">
    <property type="entry name" value="HMA"/>
    <property type="match status" value="1"/>
</dbReference>
<dbReference type="FunFam" id="2.70.150.10:FF:000002">
    <property type="entry name" value="Copper-transporting ATPase 1, putative"/>
    <property type="match status" value="1"/>
</dbReference>
<evidence type="ECO:0000256" key="3">
    <source>
        <dbReference type="ARBA" id="ARBA00012517"/>
    </source>
</evidence>
<dbReference type="EC" id="7.2.2.8" evidence="3"/>
<evidence type="ECO:0000256" key="1">
    <source>
        <dbReference type="ARBA" id="ARBA00004651"/>
    </source>
</evidence>
<dbReference type="InterPro" id="IPR044492">
    <property type="entry name" value="P_typ_ATPase_HD_dom"/>
</dbReference>
<accession>A0A0H3J8A4</accession>
<gene>
    <name evidence="16" type="primary">copA3</name>
    <name evidence="16" type="ORF">CLPA_c33810</name>
    <name evidence="17" type="ORF">CP6013_03799</name>
</gene>
<dbReference type="Gene3D" id="3.40.50.1000">
    <property type="entry name" value="HAD superfamily/HAD-like"/>
    <property type="match status" value="1"/>
</dbReference>
<evidence type="ECO:0000256" key="13">
    <source>
        <dbReference type="ARBA" id="ARBA00049289"/>
    </source>
</evidence>
<dbReference type="EMBL" id="JPGY02000001">
    <property type="protein sequence ID" value="KRU14540.1"/>
    <property type="molecule type" value="Genomic_DNA"/>
</dbReference>
<keyword evidence="7" id="KW-0187">Copper transport</keyword>
<comment type="catalytic activity">
    <reaction evidence="13">
        <text>Cu(+)(in) + ATP + H2O = Cu(+)(out) + ADP + phosphate + H(+)</text>
        <dbReference type="Rhea" id="RHEA:25792"/>
        <dbReference type="ChEBI" id="CHEBI:15377"/>
        <dbReference type="ChEBI" id="CHEBI:15378"/>
        <dbReference type="ChEBI" id="CHEBI:30616"/>
        <dbReference type="ChEBI" id="CHEBI:43474"/>
        <dbReference type="ChEBI" id="CHEBI:49552"/>
        <dbReference type="ChEBI" id="CHEBI:456216"/>
        <dbReference type="EC" id="7.2.2.8"/>
    </reaction>
</comment>
<feature type="transmembrane region" description="Helical" evidence="14">
    <location>
        <begin position="364"/>
        <end position="386"/>
    </location>
</feature>
<dbReference type="PANTHER" id="PTHR43520:SF8">
    <property type="entry name" value="P-TYPE CU(+) TRANSPORTER"/>
    <property type="match status" value="1"/>
</dbReference>
<dbReference type="PROSITE" id="PS50846">
    <property type="entry name" value="HMA_2"/>
    <property type="match status" value="1"/>
</dbReference>
<evidence type="ECO:0000256" key="9">
    <source>
        <dbReference type="ARBA" id="ARBA00022967"/>
    </source>
</evidence>
<name>A0A0H3J8A4_CLOPA</name>
<dbReference type="RefSeq" id="WP_003446439.1">
    <property type="nucleotide sequence ID" value="NZ_ANZB01000011.1"/>
</dbReference>
<dbReference type="CDD" id="cd02094">
    <property type="entry name" value="P-type_ATPase_Cu-like"/>
    <property type="match status" value="1"/>
</dbReference>
<dbReference type="SUPFAM" id="SSF55008">
    <property type="entry name" value="HMA, heavy metal-associated domain"/>
    <property type="match status" value="1"/>
</dbReference>
<sequence length="800" mass="87799">MLKNISLNIYGMTCALCSMTIESTLEKLDGIGKVNVSYASEKAKLEYDDSKIKLEYIIRQIELLGFSVDESESKLVYKNGLTGNEIERKKMRNTFIISALFSTPLVLAMILGGLGFCHDNFDPQTSTKIGEYIQLLRYKAYGLHNWKLQLILATIVQFTVGLRFYKNSYYALKAKSATMDLLVAIGSTAAYLYSVYIVFFQVATYTLGMRDIYFEASTTIITLVLLGKYLEASAKSKTSKAIQSLINLQPRKAKVIRSEIEIEIPVNEVSVGDIIVVRPGEKIPVDGIIINGYSTVDESMITGESIPIEKVEGDSVTGASLNKFGTFKFRATKIGNDTILANIIKLVDNAQNSKPPIQKIADKVAGNFVPFVLIVSAYTFVIWYFFIFGRQTFLLDSAIIYAVAVLVVSCPCALGLATPAAIMVGMGKGAQNGILIKNGEELERACKINTIVFDKTGTITTGKPEVTDIILFNNKNIGGKDDFDKKNYLLLISAIAEKKSEHPLGEAIYKFAKVKFTRELEDPDEFEAIPGKGIIARVKDKRILIGTKNFLEENNIESKELNKLLNSLQNQGKTAALVAIDNNLAGIIALSDKIKEDSAEVIKVLKKMNIEIYMLSGDNEKTALTVAKKVGINNVIAEVQPKDKAHEIEKLKKSGEIIAMVGDGINDAPALAVADVGFAMGTGTDVAIETGDIVLLSGELKSLVKAIELSKITMKKIKQNLFWAFIYNIIAIPIAATGHLNPVVGSVAMCFSSISVLLNSLSLKNSKIQTSNSSGIRLIKVFSNLFFKFRINKQFKHQGN</sequence>
<keyword evidence="10 14" id="KW-1133">Transmembrane helix</keyword>
<keyword evidence="9" id="KW-1278">Translocase</keyword>
<feature type="transmembrane region" description="Helical" evidence="14">
    <location>
        <begin position="177"/>
        <end position="200"/>
    </location>
</feature>
<evidence type="ECO:0000256" key="6">
    <source>
        <dbReference type="ARBA" id="ARBA00022741"/>
    </source>
</evidence>
<dbReference type="PROSITE" id="PS00154">
    <property type="entry name" value="ATPASE_E1_E2"/>
    <property type="match status" value="1"/>
</dbReference>
<dbReference type="PRINTS" id="PR00119">
    <property type="entry name" value="CATATPASE"/>
</dbReference>
<evidence type="ECO:0000256" key="8">
    <source>
        <dbReference type="ARBA" id="ARBA00022840"/>
    </source>
</evidence>
<dbReference type="Gene3D" id="2.70.150.10">
    <property type="entry name" value="Calcium-transporting ATPase, cytoplasmic transduction domain A"/>
    <property type="match status" value="1"/>
</dbReference>
<keyword evidence="19" id="KW-1185">Reference proteome</keyword>
<keyword evidence="11" id="KW-0186">Copper</keyword>
<keyword evidence="7" id="KW-0406">Ion transport</keyword>
<evidence type="ECO:0000313" key="16">
    <source>
        <dbReference type="EMBL" id="AJA53435.1"/>
    </source>
</evidence>
<dbReference type="InterPro" id="IPR059000">
    <property type="entry name" value="ATPase_P-type_domA"/>
</dbReference>
<keyword evidence="7" id="KW-0813">Transport</keyword>
<dbReference type="InterPro" id="IPR036412">
    <property type="entry name" value="HAD-like_sf"/>
</dbReference>
<dbReference type="NCBIfam" id="TIGR01525">
    <property type="entry name" value="ATPase-IB_hvy"/>
    <property type="match status" value="1"/>
</dbReference>
<dbReference type="CDD" id="cd00371">
    <property type="entry name" value="HMA"/>
    <property type="match status" value="1"/>
</dbReference>
<evidence type="ECO:0000256" key="2">
    <source>
        <dbReference type="ARBA" id="ARBA00006024"/>
    </source>
</evidence>
<dbReference type="NCBIfam" id="TIGR01511">
    <property type="entry name" value="ATPase-IB1_Cu"/>
    <property type="match status" value="1"/>
</dbReference>
<feature type="transmembrane region" description="Helical" evidence="14">
    <location>
        <begin position="720"/>
        <end position="737"/>
    </location>
</feature>
<evidence type="ECO:0000256" key="14">
    <source>
        <dbReference type="RuleBase" id="RU362081"/>
    </source>
</evidence>
<dbReference type="NCBIfam" id="TIGR01494">
    <property type="entry name" value="ATPase_P-type"/>
    <property type="match status" value="2"/>
</dbReference>
<dbReference type="InterPro" id="IPR006121">
    <property type="entry name" value="HMA_dom"/>
</dbReference>
<dbReference type="SFLD" id="SFLDS00003">
    <property type="entry name" value="Haloacid_Dehalogenase"/>
    <property type="match status" value="1"/>
</dbReference>
<dbReference type="GO" id="GO:0043682">
    <property type="term" value="F:P-type divalent copper transporter activity"/>
    <property type="evidence" value="ECO:0007669"/>
    <property type="project" value="TreeGrafter"/>
</dbReference>
<feature type="transmembrane region" description="Helical" evidence="14">
    <location>
        <begin position="743"/>
        <end position="761"/>
    </location>
</feature>
<dbReference type="SUPFAM" id="SSF81653">
    <property type="entry name" value="Calcium ATPase, transduction domain A"/>
    <property type="match status" value="1"/>
</dbReference>
<dbReference type="Proteomes" id="UP000030905">
    <property type="component" value="Chromosome"/>
</dbReference>
<feature type="transmembrane region" description="Helical" evidence="14">
    <location>
        <begin position="95"/>
        <end position="116"/>
    </location>
</feature>
<dbReference type="Gene3D" id="3.30.70.100">
    <property type="match status" value="1"/>
</dbReference>
<dbReference type="PRINTS" id="PR00943">
    <property type="entry name" value="CUATPASE"/>
</dbReference>
<feature type="transmembrane region" description="Helical" evidence="14">
    <location>
        <begin position="212"/>
        <end position="230"/>
    </location>
</feature>
<dbReference type="InterPro" id="IPR023298">
    <property type="entry name" value="ATPase_P-typ_TM_dom_sf"/>
</dbReference>
<dbReference type="Pfam" id="PF00122">
    <property type="entry name" value="E1-E2_ATPase"/>
    <property type="match status" value="1"/>
</dbReference>
<dbReference type="InterPro" id="IPR023299">
    <property type="entry name" value="ATPase_P-typ_cyto_dom_N"/>
</dbReference>
<evidence type="ECO:0000313" key="17">
    <source>
        <dbReference type="EMBL" id="KRU14540.1"/>
    </source>
</evidence>
<protein>
    <recommendedName>
        <fullName evidence="3">P-type Cu(+) transporter</fullName>
        <ecNumber evidence="3">7.2.2.8</ecNumber>
    </recommendedName>
</protein>
<dbReference type="GO" id="GO:0005886">
    <property type="term" value="C:plasma membrane"/>
    <property type="evidence" value="ECO:0007669"/>
    <property type="project" value="UniProtKB-SubCell"/>
</dbReference>
<keyword evidence="16" id="KW-0378">Hydrolase</keyword>
<dbReference type="InterPro" id="IPR036163">
    <property type="entry name" value="HMA_dom_sf"/>
</dbReference>
<proteinExistence type="inferred from homology"/>
<dbReference type="SUPFAM" id="SSF56784">
    <property type="entry name" value="HAD-like"/>
    <property type="match status" value="1"/>
</dbReference>
<feature type="transmembrane region" description="Helical" evidence="14">
    <location>
        <begin position="398"/>
        <end position="422"/>
    </location>
</feature>
<dbReference type="GO" id="GO:0005524">
    <property type="term" value="F:ATP binding"/>
    <property type="evidence" value="ECO:0007669"/>
    <property type="project" value="UniProtKB-UniRule"/>
</dbReference>
<dbReference type="PATRIC" id="fig|1262449.3.peg.2977"/>
<dbReference type="SFLD" id="SFLDF00027">
    <property type="entry name" value="p-type_atpase"/>
    <property type="match status" value="1"/>
</dbReference>
<dbReference type="PANTHER" id="PTHR43520">
    <property type="entry name" value="ATP7, ISOFORM B"/>
    <property type="match status" value="1"/>
</dbReference>
<dbReference type="Proteomes" id="UP000028042">
    <property type="component" value="Unassembled WGS sequence"/>
</dbReference>
<feature type="domain" description="HMA" evidence="15">
    <location>
        <begin position="3"/>
        <end position="69"/>
    </location>
</feature>
<dbReference type="PROSITE" id="PS01229">
    <property type="entry name" value="COF_2"/>
    <property type="match status" value="1"/>
</dbReference>
<comment type="similarity">
    <text evidence="2 14">Belongs to the cation transport ATPase (P-type) (TC 3.A.3) family. Type IB subfamily.</text>
</comment>
<organism evidence="16 19">
    <name type="scientific">Clostridium pasteurianum DSM 525 = ATCC 6013</name>
    <dbReference type="NCBI Taxonomy" id="1262449"/>
    <lineage>
        <taxon>Bacteria</taxon>
        <taxon>Bacillati</taxon>
        <taxon>Bacillota</taxon>
        <taxon>Clostridia</taxon>
        <taxon>Eubacteriales</taxon>
        <taxon>Clostridiaceae</taxon>
        <taxon>Clostridium</taxon>
    </lineage>
</organism>
<evidence type="ECO:0000259" key="15">
    <source>
        <dbReference type="PROSITE" id="PS50846"/>
    </source>
</evidence>
<dbReference type="KEGG" id="cpae:CPAST_c33810"/>
<keyword evidence="5 14" id="KW-0479">Metal-binding</keyword>
<dbReference type="eggNOG" id="COG2217">
    <property type="taxonomic scope" value="Bacteria"/>
</dbReference>
<dbReference type="GO" id="GO:0005507">
    <property type="term" value="F:copper ion binding"/>
    <property type="evidence" value="ECO:0007669"/>
    <property type="project" value="TreeGrafter"/>
</dbReference>
<keyword evidence="6 14" id="KW-0547">Nucleotide-binding</keyword>
<dbReference type="SFLD" id="SFLDG00002">
    <property type="entry name" value="C1.7:_P-type_atpase_like"/>
    <property type="match status" value="1"/>
</dbReference>
<dbReference type="InterPro" id="IPR023214">
    <property type="entry name" value="HAD_sf"/>
</dbReference>
<keyword evidence="12 14" id="KW-0472">Membrane</keyword>
<evidence type="ECO:0000256" key="4">
    <source>
        <dbReference type="ARBA" id="ARBA00022692"/>
    </source>
</evidence>
<dbReference type="InterPro" id="IPR018303">
    <property type="entry name" value="ATPase_P-typ_P_site"/>
</dbReference>
<dbReference type="Gene3D" id="3.40.1110.10">
    <property type="entry name" value="Calcium-transporting ATPase, cytoplasmic domain N"/>
    <property type="match status" value="1"/>
</dbReference>
<dbReference type="InterPro" id="IPR001757">
    <property type="entry name" value="P_typ_ATPase"/>
</dbReference>
<dbReference type="KEGG" id="cpat:CLPA_c33810"/>
<dbReference type="SUPFAM" id="SSF81665">
    <property type="entry name" value="Calcium ATPase, transmembrane domain M"/>
    <property type="match status" value="1"/>
</dbReference>
<dbReference type="GO" id="GO:0055070">
    <property type="term" value="P:copper ion homeostasis"/>
    <property type="evidence" value="ECO:0007669"/>
    <property type="project" value="TreeGrafter"/>
</dbReference>
<evidence type="ECO:0000256" key="11">
    <source>
        <dbReference type="ARBA" id="ARBA00023008"/>
    </source>
</evidence>
<evidence type="ECO:0000256" key="12">
    <source>
        <dbReference type="ARBA" id="ARBA00023136"/>
    </source>
</evidence>
<feature type="transmembrane region" description="Helical" evidence="14">
    <location>
        <begin position="146"/>
        <end position="165"/>
    </location>
</feature>
<evidence type="ECO:0000313" key="19">
    <source>
        <dbReference type="Proteomes" id="UP000030905"/>
    </source>
</evidence>
<keyword evidence="14" id="KW-1003">Cell membrane</keyword>
<evidence type="ECO:0000313" key="18">
    <source>
        <dbReference type="Proteomes" id="UP000028042"/>
    </source>
</evidence>
<reference evidence="17" key="2">
    <citation type="submission" date="2015-10" db="EMBL/GenBank/DDBJ databases">
        <title>Improved Draft Genome Sequence of Clostridium pasteurianum Strain ATCC 6013 (DSM 525) Using a Hybrid Next-Generation Sequencing Approach.</title>
        <authorList>
            <person name="Pyne M.E."/>
            <person name="Utturkar S.M."/>
            <person name="Brown S.D."/>
            <person name="Moo-Young M."/>
            <person name="Chung D.A."/>
            <person name="Chou P.C."/>
        </authorList>
    </citation>
    <scope>NUCLEOTIDE SEQUENCE</scope>
    <source>
        <strain evidence="17">ATCC 6013</strain>
    </source>
</reference>
<dbReference type="InterPro" id="IPR008250">
    <property type="entry name" value="ATPase_P-typ_transduc_dom_A_sf"/>
</dbReference>
<reference evidence="16 19" key="1">
    <citation type="journal article" date="2015" name="Genome Announc.">
        <title>Complete Genome Sequence of the Nitrogen-Fixing and Solvent-Producing Clostridium pasteurianum DSM 525.</title>
        <authorList>
            <person name="Poehlein A."/>
            <person name="Grosse-Honebrink A."/>
            <person name="Zhang Y."/>
            <person name="Minton N.P."/>
            <person name="Daniel R."/>
        </authorList>
    </citation>
    <scope>NUCLEOTIDE SEQUENCE [LARGE SCALE GENOMIC DNA]</scope>
    <source>
        <strain evidence="16">DSM 525</strain>
        <strain evidence="19">DSM 525 / ATCC 6013</strain>
    </source>
</reference>
<dbReference type="AlphaFoldDB" id="A0A0H3J8A4"/>
<dbReference type="GO" id="GO:0140581">
    <property type="term" value="F:P-type monovalent copper transporter activity"/>
    <property type="evidence" value="ECO:0007669"/>
    <property type="project" value="UniProtKB-EC"/>
</dbReference>
<evidence type="ECO:0000256" key="7">
    <source>
        <dbReference type="ARBA" id="ARBA00022796"/>
    </source>
</evidence>
<keyword evidence="8 14" id="KW-0067">ATP-binding</keyword>
<dbReference type="Pfam" id="PF00702">
    <property type="entry name" value="Hydrolase"/>
    <property type="match status" value="1"/>
</dbReference>
<dbReference type="GeneID" id="93075485"/>
<dbReference type="FunFam" id="3.30.70.100:FF:000005">
    <property type="entry name" value="Copper-exporting P-type ATPase A"/>
    <property type="match status" value="1"/>
</dbReference>
<evidence type="ECO:0000256" key="5">
    <source>
        <dbReference type="ARBA" id="ARBA00022723"/>
    </source>
</evidence>
<dbReference type="GO" id="GO:0016887">
    <property type="term" value="F:ATP hydrolysis activity"/>
    <property type="evidence" value="ECO:0007669"/>
    <property type="project" value="InterPro"/>
</dbReference>
<comment type="subcellular location">
    <subcellularLocation>
        <location evidence="1">Cell membrane</location>
        <topology evidence="1">Multi-pass membrane protein</topology>
    </subcellularLocation>
</comment>